<organism evidence="3 4">
    <name type="scientific">Parabacteroides merdae</name>
    <dbReference type="NCBI Taxonomy" id="46503"/>
    <lineage>
        <taxon>Bacteria</taxon>
        <taxon>Pseudomonadati</taxon>
        <taxon>Bacteroidota</taxon>
        <taxon>Bacteroidia</taxon>
        <taxon>Bacteroidales</taxon>
        <taxon>Tannerellaceae</taxon>
        <taxon>Parabacteroides</taxon>
    </lineage>
</organism>
<dbReference type="Proteomes" id="UP000482671">
    <property type="component" value="Unassembled WGS sequence"/>
</dbReference>
<feature type="domain" description="Glycosyltransferase subfamily 4-like N-terminal" evidence="2">
    <location>
        <begin position="18"/>
        <end position="188"/>
    </location>
</feature>
<accession>A0A3E4ZR23</accession>
<evidence type="ECO:0000313" key="3">
    <source>
        <dbReference type="EMBL" id="MTV02231.1"/>
    </source>
</evidence>
<dbReference type="PANTHER" id="PTHR12526">
    <property type="entry name" value="GLYCOSYLTRANSFERASE"/>
    <property type="match status" value="1"/>
</dbReference>
<dbReference type="Pfam" id="PF00534">
    <property type="entry name" value="Glycos_transf_1"/>
    <property type="match status" value="1"/>
</dbReference>
<dbReference type="RefSeq" id="WP_022321304.1">
    <property type="nucleotide sequence ID" value="NZ_BAABZJ010000001.1"/>
</dbReference>
<dbReference type="STRING" id="46503.ERS852463_03607"/>
<proteinExistence type="predicted"/>
<gene>
    <name evidence="3" type="ORF">GME02_11270</name>
</gene>
<feature type="domain" description="Glycosyl transferase family 1" evidence="1">
    <location>
        <begin position="209"/>
        <end position="363"/>
    </location>
</feature>
<dbReference type="SUPFAM" id="SSF53756">
    <property type="entry name" value="UDP-Glycosyltransferase/glycogen phosphorylase"/>
    <property type="match status" value="1"/>
</dbReference>
<name>A0A3E4ZR23_9BACT</name>
<evidence type="ECO:0000259" key="1">
    <source>
        <dbReference type="Pfam" id="PF00534"/>
    </source>
</evidence>
<dbReference type="InterPro" id="IPR028098">
    <property type="entry name" value="Glyco_trans_4-like_N"/>
</dbReference>
<dbReference type="EMBL" id="WNDD01000011">
    <property type="protein sequence ID" value="MTV02231.1"/>
    <property type="molecule type" value="Genomic_DNA"/>
</dbReference>
<evidence type="ECO:0000313" key="4">
    <source>
        <dbReference type="Proteomes" id="UP000482671"/>
    </source>
</evidence>
<protein>
    <submittedName>
        <fullName evidence="3">Glycosyltransferase</fullName>
    </submittedName>
</protein>
<dbReference type="AlphaFoldDB" id="A0A3E4ZR23"/>
<dbReference type="Gene3D" id="3.40.50.2000">
    <property type="entry name" value="Glycogen Phosphorylase B"/>
    <property type="match status" value="2"/>
</dbReference>
<dbReference type="GO" id="GO:0016757">
    <property type="term" value="F:glycosyltransferase activity"/>
    <property type="evidence" value="ECO:0007669"/>
    <property type="project" value="InterPro"/>
</dbReference>
<sequence length="393" mass="44879">MKRKILVIHNGYPLRGDGGDKVRTLNMLQSLDSIGFDVCLLAFFKKDFSLLALNKKSMPSNIKSYFIFTLPDRWGLGGIAALFRAVITWIIVKCNHIELIQLETSLSASCVRYLKKNILVVTDFHADPVPELQMNGRTKSSINRAEKDVCYALSRSQRIIAVSNNLANNLKKYYSYDCPFSILPCSFNSEKFHIDPAQMIALREKMHLKERIVLCYLGGLQKWQCVEETLDIFLRLKKKDDRYFLCIYTNDDLTPFAKKIELLGNDCLCMSLRYEQVPLYLSIIDAGFVLRHNSLVNINASPTKIAEYMAVGAMVIATKYSGDAKVLVEDSGYGMILDEIENISSEMIDELNLKIHSYKENKENASATIKNYIFKSRLWHANEIKLKSLYSNI</sequence>
<dbReference type="PANTHER" id="PTHR12526:SF630">
    <property type="entry name" value="GLYCOSYLTRANSFERASE"/>
    <property type="match status" value="1"/>
</dbReference>
<evidence type="ECO:0000259" key="2">
    <source>
        <dbReference type="Pfam" id="PF13439"/>
    </source>
</evidence>
<reference evidence="3 4" key="1">
    <citation type="journal article" date="2019" name="Nat. Med.">
        <title>A library of human gut bacterial isolates paired with longitudinal multiomics data enables mechanistic microbiome research.</title>
        <authorList>
            <person name="Poyet M."/>
            <person name="Groussin M."/>
            <person name="Gibbons S.M."/>
            <person name="Avila-Pacheco J."/>
            <person name="Jiang X."/>
            <person name="Kearney S.M."/>
            <person name="Perrotta A.R."/>
            <person name="Berdy B."/>
            <person name="Zhao S."/>
            <person name="Lieberman T.D."/>
            <person name="Swanson P.K."/>
            <person name="Smith M."/>
            <person name="Roesemann S."/>
            <person name="Alexander J.E."/>
            <person name="Rich S.A."/>
            <person name="Livny J."/>
            <person name="Vlamakis H."/>
            <person name="Clish C."/>
            <person name="Bullock K."/>
            <person name="Deik A."/>
            <person name="Scott J."/>
            <person name="Pierce K.A."/>
            <person name="Xavier R.J."/>
            <person name="Alm E.J."/>
        </authorList>
    </citation>
    <scope>NUCLEOTIDE SEQUENCE [LARGE SCALE GENOMIC DNA]</scope>
    <source>
        <strain evidence="3 4">BIOML-A11</strain>
    </source>
</reference>
<comment type="caution">
    <text evidence="3">The sequence shown here is derived from an EMBL/GenBank/DDBJ whole genome shotgun (WGS) entry which is preliminary data.</text>
</comment>
<dbReference type="InterPro" id="IPR001296">
    <property type="entry name" value="Glyco_trans_1"/>
</dbReference>
<dbReference type="Pfam" id="PF13439">
    <property type="entry name" value="Glyco_transf_4"/>
    <property type="match status" value="1"/>
</dbReference>